<dbReference type="Pfam" id="PF07333">
    <property type="entry name" value="SLR1-BP"/>
    <property type="match status" value="1"/>
</dbReference>
<accession>A0AAU9SC31</accession>
<keyword evidence="4" id="KW-0611">Plant defense</keyword>
<dbReference type="EMBL" id="OU466860">
    <property type="protein sequence ID" value="CAH2061295.1"/>
    <property type="molecule type" value="Genomic_DNA"/>
</dbReference>
<reference evidence="6 7" key="1">
    <citation type="submission" date="2022-03" db="EMBL/GenBank/DDBJ databases">
        <authorList>
            <person name="Nunn A."/>
            <person name="Chopra R."/>
            <person name="Nunn A."/>
            <person name="Contreras Garrido A."/>
        </authorList>
    </citation>
    <scope>NUCLEOTIDE SEQUENCE [LARGE SCALE GENOMIC DNA]</scope>
</reference>
<gene>
    <name evidence="6" type="ORF">TAV2_LOCUS13210</name>
</gene>
<keyword evidence="5" id="KW-1015">Disulfide bond</keyword>
<evidence type="ECO:0000256" key="5">
    <source>
        <dbReference type="ARBA" id="ARBA00023157"/>
    </source>
</evidence>
<comment type="similarity">
    <text evidence="1">Belongs to the DEFL family.</text>
</comment>
<dbReference type="GO" id="GO:0050832">
    <property type="term" value="P:defense response to fungus"/>
    <property type="evidence" value="ECO:0007669"/>
    <property type="project" value="UniProtKB-KW"/>
</dbReference>
<dbReference type="GO" id="GO:0031640">
    <property type="term" value="P:killing of cells of another organism"/>
    <property type="evidence" value="ECO:0007669"/>
    <property type="project" value="UniProtKB-KW"/>
</dbReference>
<proteinExistence type="inferred from homology"/>
<evidence type="ECO:0000256" key="2">
    <source>
        <dbReference type="ARBA" id="ARBA00022529"/>
    </source>
</evidence>
<evidence type="ECO:0000256" key="1">
    <source>
        <dbReference type="ARBA" id="ARBA00006722"/>
    </source>
</evidence>
<name>A0AAU9SC31_THLAR</name>
<keyword evidence="2" id="KW-0929">Antimicrobial</keyword>
<keyword evidence="3" id="KW-0295">Fungicide</keyword>
<dbReference type="Proteomes" id="UP000836841">
    <property type="component" value="Chromosome 4"/>
</dbReference>
<evidence type="ECO:0000256" key="3">
    <source>
        <dbReference type="ARBA" id="ARBA00022577"/>
    </source>
</evidence>
<evidence type="ECO:0000313" key="6">
    <source>
        <dbReference type="EMBL" id="CAH2061295.1"/>
    </source>
</evidence>
<dbReference type="InterPro" id="IPR010851">
    <property type="entry name" value="DEFL"/>
</dbReference>
<evidence type="ECO:0000256" key="4">
    <source>
        <dbReference type="ARBA" id="ARBA00022821"/>
    </source>
</evidence>
<keyword evidence="7" id="KW-1185">Reference proteome</keyword>
<organism evidence="6 7">
    <name type="scientific">Thlaspi arvense</name>
    <name type="common">Field penny-cress</name>
    <dbReference type="NCBI Taxonomy" id="13288"/>
    <lineage>
        <taxon>Eukaryota</taxon>
        <taxon>Viridiplantae</taxon>
        <taxon>Streptophyta</taxon>
        <taxon>Embryophyta</taxon>
        <taxon>Tracheophyta</taxon>
        <taxon>Spermatophyta</taxon>
        <taxon>Magnoliopsida</taxon>
        <taxon>eudicotyledons</taxon>
        <taxon>Gunneridae</taxon>
        <taxon>Pentapetalae</taxon>
        <taxon>rosids</taxon>
        <taxon>malvids</taxon>
        <taxon>Brassicales</taxon>
        <taxon>Brassicaceae</taxon>
        <taxon>Thlaspideae</taxon>
        <taxon>Thlaspi</taxon>
    </lineage>
</organism>
<evidence type="ECO:0000313" key="7">
    <source>
        <dbReference type="Proteomes" id="UP000836841"/>
    </source>
</evidence>
<dbReference type="AlphaFoldDB" id="A0AAU9SC31"/>
<protein>
    <submittedName>
        <fullName evidence="6">Uncharacterized protein</fullName>
    </submittedName>
</protein>
<sequence>MVSRLCSGGYSRIRAALLMDVRADVAMCARTIDEAVSCDLVDCRLSCYTGYNGVAKCFDDPDVPGPAKFS</sequence>